<evidence type="ECO:0000256" key="1">
    <source>
        <dbReference type="SAM" id="Phobius"/>
    </source>
</evidence>
<sequence length="75" mass="9142">MMCTCKYFKPIAFYPLIICFSAYLLDIVLDNIVVRICSSCIRVLILERRKYYSGNIYMRVFFPRVHHTSVFYWHY</sequence>
<name>A0A368F9V0_ANCCA</name>
<comment type="caution">
    <text evidence="2">The sequence shown here is derived from an EMBL/GenBank/DDBJ whole genome shotgun (WGS) entry which is preliminary data.</text>
</comment>
<keyword evidence="1" id="KW-0472">Membrane</keyword>
<dbReference type="Proteomes" id="UP000252519">
    <property type="component" value="Unassembled WGS sequence"/>
</dbReference>
<protein>
    <submittedName>
        <fullName evidence="2">Uncharacterized protein</fullName>
    </submittedName>
</protein>
<proteinExistence type="predicted"/>
<organism evidence="2 3">
    <name type="scientific">Ancylostoma caninum</name>
    <name type="common">Dog hookworm</name>
    <dbReference type="NCBI Taxonomy" id="29170"/>
    <lineage>
        <taxon>Eukaryota</taxon>
        <taxon>Metazoa</taxon>
        <taxon>Ecdysozoa</taxon>
        <taxon>Nematoda</taxon>
        <taxon>Chromadorea</taxon>
        <taxon>Rhabditida</taxon>
        <taxon>Rhabditina</taxon>
        <taxon>Rhabditomorpha</taxon>
        <taxon>Strongyloidea</taxon>
        <taxon>Ancylostomatidae</taxon>
        <taxon>Ancylostomatinae</taxon>
        <taxon>Ancylostoma</taxon>
    </lineage>
</organism>
<evidence type="ECO:0000313" key="2">
    <source>
        <dbReference type="EMBL" id="RCN27645.1"/>
    </source>
</evidence>
<evidence type="ECO:0000313" key="3">
    <source>
        <dbReference type="Proteomes" id="UP000252519"/>
    </source>
</evidence>
<keyword evidence="1" id="KW-1133">Transmembrane helix</keyword>
<dbReference type="EMBL" id="JOJR01003746">
    <property type="protein sequence ID" value="RCN27645.1"/>
    <property type="molecule type" value="Genomic_DNA"/>
</dbReference>
<keyword evidence="3" id="KW-1185">Reference proteome</keyword>
<reference evidence="2 3" key="1">
    <citation type="submission" date="2014-10" db="EMBL/GenBank/DDBJ databases">
        <title>Draft genome of the hookworm Ancylostoma caninum.</title>
        <authorList>
            <person name="Mitreva M."/>
        </authorList>
    </citation>
    <scope>NUCLEOTIDE SEQUENCE [LARGE SCALE GENOMIC DNA]</scope>
    <source>
        <strain evidence="2 3">Baltimore</strain>
    </source>
</reference>
<accession>A0A368F9V0</accession>
<gene>
    <name evidence="2" type="ORF">ANCCAN_26619</name>
</gene>
<keyword evidence="1" id="KW-0812">Transmembrane</keyword>
<dbReference type="AlphaFoldDB" id="A0A368F9V0"/>
<feature type="transmembrane region" description="Helical" evidence="1">
    <location>
        <begin position="12"/>
        <end position="34"/>
    </location>
</feature>